<dbReference type="GO" id="GO:0005739">
    <property type="term" value="C:mitochondrion"/>
    <property type="evidence" value="ECO:0007669"/>
    <property type="project" value="TreeGrafter"/>
</dbReference>
<dbReference type="AlphaFoldDB" id="A0A7R9Q948"/>
<dbReference type="OrthoDB" id="527344at2759"/>
<evidence type="ECO:0000256" key="3">
    <source>
        <dbReference type="ARBA" id="ARBA00007823"/>
    </source>
</evidence>
<protein>
    <recommendedName>
        <fullName evidence="4">ribonuclease Z</fullName>
        <ecNumber evidence="4">3.1.26.11</ecNumber>
    </recommendedName>
</protein>
<gene>
    <name evidence="12" type="ORF">OSB1V03_LOCUS15980</name>
</gene>
<keyword evidence="13" id="KW-1185">Reference proteome</keyword>
<feature type="non-terminal residue" evidence="12">
    <location>
        <position position="793"/>
    </location>
</feature>
<dbReference type="PANTHER" id="PTHR12553">
    <property type="entry name" value="ZINC PHOSPHODIESTERASE ELAC PROTEIN 2"/>
    <property type="match status" value="1"/>
</dbReference>
<dbReference type="GO" id="GO:0042781">
    <property type="term" value="F:3'-tRNA processing endoribonuclease activity"/>
    <property type="evidence" value="ECO:0007669"/>
    <property type="project" value="UniProtKB-EC"/>
</dbReference>
<dbReference type="EMBL" id="CAJPIZ010017222">
    <property type="protein sequence ID" value="CAG2116019.1"/>
    <property type="molecule type" value="Genomic_DNA"/>
</dbReference>
<keyword evidence="8" id="KW-0255">Endonuclease</keyword>
<dbReference type="Gene3D" id="3.60.15.10">
    <property type="entry name" value="Ribonuclease Z/Hydroxyacylglutathione hydrolase-like"/>
    <property type="match status" value="2"/>
</dbReference>
<dbReference type="GO" id="GO:0046872">
    <property type="term" value="F:metal ion binding"/>
    <property type="evidence" value="ECO:0007669"/>
    <property type="project" value="UniProtKB-KW"/>
</dbReference>
<evidence type="ECO:0000256" key="9">
    <source>
        <dbReference type="ARBA" id="ARBA00022801"/>
    </source>
</evidence>
<keyword evidence="6" id="KW-0540">Nuclease</keyword>
<evidence type="ECO:0000256" key="5">
    <source>
        <dbReference type="ARBA" id="ARBA00022694"/>
    </source>
</evidence>
<dbReference type="Proteomes" id="UP000759131">
    <property type="component" value="Unassembled WGS sequence"/>
</dbReference>
<dbReference type="CDD" id="cd07718">
    <property type="entry name" value="RNaseZ_ELAC1_ELAC2-C-term-like_MBL-fold"/>
    <property type="match status" value="1"/>
</dbReference>
<comment type="cofactor">
    <cofactor evidence="2">
        <name>Zn(2+)</name>
        <dbReference type="ChEBI" id="CHEBI:29105"/>
    </cofactor>
</comment>
<evidence type="ECO:0000256" key="2">
    <source>
        <dbReference type="ARBA" id="ARBA00001947"/>
    </source>
</evidence>
<accession>A0A7R9Q948</accession>
<name>A0A7R9Q948_9ACAR</name>
<comment type="catalytic activity">
    <reaction evidence="1">
        <text>Endonucleolytic cleavage of RNA, removing extra 3' nucleotides from tRNA precursor, generating 3' termini of tRNAs. A 3'-hydroxy group is left at the tRNA terminus and a 5'-phosphoryl group is left at the trailer molecule.</text>
        <dbReference type="EC" id="3.1.26.11"/>
    </reaction>
</comment>
<dbReference type="SUPFAM" id="SSF56281">
    <property type="entry name" value="Metallo-hydrolase/oxidoreductase"/>
    <property type="match status" value="2"/>
</dbReference>
<keyword evidence="9" id="KW-0378">Hydrolase</keyword>
<dbReference type="EMBL" id="OC871797">
    <property type="protein sequence ID" value="CAD7635589.1"/>
    <property type="molecule type" value="Genomic_DNA"/>
</dbReference>
<feature type="domain" description="Metallo-beta-lactamase" evidence="11">
    <location>
        <begin position="451"/>
        <end position="643"/>
    </location>
</feature>
<evidence type="ECO:0000256" key="8">
    <source>
        <dbReference type="ARBA" id="ARBA00022759"/>
    </source>
</evidence>
<proteinExistence type="inferred from homology"/>
<evidence type="ECO:0000256" key="10">
    <source>
        <dbReference type="ARBA" id="ARBA00022833"/>
    </source>
</evidence>
<dbReference type="InterPro" id="IPR027794">
    <property type="entry name" value="tRNase_Z_dom"/>
</dbReference>
<comment type="similarity">
    <text evidence="3">Belongs to the RNase Z family.</text>
</comment>
<dbReference type="GO" id="GO:1990180">
    <property type="term" value="P:mitochondrial tRNA 3'-end processing"/>
    <property type="evidence" value="ECO:0007669"/>
    <property type="project" value="TreeGrafter"/>
</dbReference>
<evidence type="ECO:0000256" key="7">
    <source>
        <dbReference type="ARBA" id="ARBA00022723"/>
    </source>
</evidence>
<evidence type="ECO:0000256" key="6">
    <source>
        <dbReference type="ARBA" id="ARBA00022722"/>
    </source>
</evidence>
<evidence type="ECO:0000256" key="4">
    <source>
        <dbReference type="ARBA" id="ARBA00012477"/>
    </source>
</evidence>
<reference evidence="12" key="1">
    <citation type="submission" date="2020-11" db="EMBL/GenBank/DDBJ databases">
        <authorList>
            <person name="Tran Van P."/>
        </authorList>
    </citation>
    <scope>NUCLEOTIDE SEQUENCE</scope>
</reference>
<evidence type="ECO:0000313" key="12">
    <source>
        <dbReference type="EMBL" id="CAD7635589.1"/>
    </source>
</evidence>
<dbReference type="Pfam" id="PF13691">
    <property type="entry name" value="Lactamase_B_4"/>
    <property type="match status" value="1"/>
</dbReference>
<evidence type="ECO:0000313" key="13">
    <source>
        <dbReference type="Proteomes" id="UP000759131"/>
    </source>
</evidence>
<dbReference type="InterPro" id="IPR001279">
    <property type="entry name" value="Metallo-B-lactamas"/>
</dbReference>
<dbReference type="InterPro" id="IPR047151">
    <property type="entry name" value="RNZ2-like"/>
</dbReference>
<keyword evidence="10" id="KW-0862">Zinc</keyword>
<sequence length="793" mass="90587">MYAKVFRKSFQFKPLLRRDLNVLQTICRHKSRSRSDDKTTAATALHVLGNGSEANASSVCLSVDHKLYLFNCGEGLQRLVPQYNLKLTKCQNLFITSNNWSRVSGISGLLLTQLDSGVKHFSIHSIDSEKLFDFISFFDHKLDTNLFKLIDYRLQDMKLFNDKSVKINAVIIDSDDKNVTTIAYFCNIGAKSGQLLLDKCFHLNIPRHLLPKLLSRESVVLENGVRIDCSQVLTPEEPEQCVVIIDCPSEQFLSCILQNKEFTHNLHNNKHLIECVVHMTPECVITSSAYQLLIREFSDETKHLVLNEENPNFGLFSLHRTQYQLNSLDTKVFPLINERIETKKEIKYKLLNENRNLIECQTGLQYVLRPPIEKGLSLKSLELVNLKFLKEDALKDHELGEREGLEECIRELKVKQHLLEKSQNQVNGNEDNYPEIVFLGTTSAQPTANRNVSSILVNISKESALLLDCGEDTSGQLLRFYGSTHMQTIYANMKAIFVSHMHTDHHMGLIRLIKNHYKYTNQSIVVFIPPLVIVWLRRYNQQFEDISSQYVSYSTTKLKNIEINQLLKELRLKAVEAIPVIHCLDSFGVVLETEDNKKIVYSGDAEPSDQLIERGRNCHLLIHEATQDDSLVPLARDQFHSTVSEAIQVGRKMNANFTILTHFSTRYAKMPLIPDIEHNSHDFGIAYDFMRVTIPSLNRLPLLLSPLRCLYSSHLLKLKNLMNINIMSGCGVPIDGVFVFKGWVYIRGAVSTANHWYSVNGLSFPKISCTSSQEINSWDMKVLPKPLVLFLFG</sequence>
<dbReference type="PANTHER" id="PTHR12553:SF49">
    <property type="entry name" value="ZINC PHOSPHODIESTERASE ELAC PROTEIN 2"/>
    <property type="match status" value="1"/>
</dbReference>
<dbReference type="Pfam" id="PF23023">
    <property type="entry name" value="Anti-Pycsar_Apyc1"/>
    <property type="match status" value="1"/>
</dbReference>
<evidence type="ECO:0000256" key="1">
    <source>
        <dbReference type="ARBA" id="ARBA00000402"/>
    </source>
</evidence>
<dbReference type="SMART" id="SM00849">
    <property type="entry name" value="Lactamase_B"/>
    <property type="match status" value="1"/>
</dbReference>
<keyword evidence="5" id="KW-0819">tRNA processing</keyword>
<dbReference type="EC" id="3.1.26.11" evidence="4"/>
<organism evidence="12">
    <name type="scientific">Medioppia subpectinata</name>
    <dbReference type="NCBI Taxonomy" id="1979941"/>
    <lineage>
        <taxon>Eukaryota</taxon>
        <taxon>Metazoa</taxon>
        <taxon>Ecdysozoa</taxon>
        <taxon>Arthropoda</taxon>
        <taxon>Chelicerata</taxon>
        <taxon>Arachnida</taxon>
        <taxon>Acari</taxon>
        <taxon>Acariformes</taxon>
        <taxon>Sarcoptiformes</taxon>
        <taxon>Oribatida</taxon>
        <taxon>Brachypylina</taxon>
        <taxon>Oppioidea</taxon>
        <taxon>Oppiidae</taxon>
        <taxon>Medioppia</taxon>
    </lineage>
</organism>
<evidence type="ECO:0000259" key="11">
    <source>
        <dbReference type="SMART" id="SM00849"/>
    </source>
</evidence>
<dbReference type="InterPro" id="IPR036866">
    <property type="entry name" value="RibonucZ/Hydroxyglut_hydro"/>
</dbReference>
<keyword evidence="7" id="KW-0479">Metal-binding</keyword>